<dbReference type="Pfam" id="PF13629">
    <property type="entry name" value="T2SS-T3SS_pil_N"/>
    <property type="match status" value="1"/>
</dbReference>
<gene>
    <name evidence="5" type="ORF">IT775_04390</name>
</gene>
<evidence type="ECO:0000313" key="5">
    <source>
        <dbReference type="EMBL" id="MBR9650364.1"/>
    </source>
</evidence>
<dbReference type="PANTHER" id="PTHR30332:SF17">
    <property type="entry name" value="TYPE IV PILIATION SYSTEM PROTEIN DR_0774-RELATED"/>
    <property type="match status" value="1"/>
</dbReference>
<dbReference type="EMBL" id="JADMKU010000003">
    <property type="protein sequence ID" value="MBR9650364.1"/>
    <property type="molecule type" value="Genomic_DNA"/>
</dbReference>
<dbReference type="InterPro" id="IPR032789">
    <property type="entry name" value="T2SS-T3SS_pil_N"/>
</dbReference>
<evidence type="ECO:0000256" key="2">
    <source>
        <dbReference type="SAM" id="SignalP"/>
    </source>
</evidence>
<dbReference type="PANTHER" id="PTHR30332">
    <property type="entry name" value="PROBABLE GENERAL SECRETION PATHWAY PROTEIN D"/>
    <property type="match status" value="1"/>
</dbReference>
<protein>
    <submittedName>
        <fullName evidence="5">Type II and III secretion system protein family protein</fullName>
    </submittedName>
</protein>
<comment type="similarity">
    <text evidence="1">Belongs to the bacterial secretin family.</text>
</comment>
<dbReference type="InterPro" id="IPR004846">
    <property type="entry name" value="T2SS/T3SS_dom"/>
</dbReference>
<comment type="caution">
    <text evidence="5">The sequence shown here is derived from an EMBL/GenBank/DDBJ whole genome shotgun (WGS) entry which is preliminary data.</text>
</comment>
<organism evidence="5 6">
    <name type="scientific">Thalassovita aquimarina</name>
    <dbReference type="NCBI Taxonomy" id="2785917"/>
    <lineage>
        <taxon>Bacteria</taxon>
        <taxon>Pseudomonadati</taxon>
        <taxon>Pseudomonadota</taxon>
        <taxon>Alphaproteobacteria</taxon>
        <taxon>Rhodobacterales</taxon>
        <taxon>Roseobacteraceae</taxon>
        <taxon>Thalassovita</taxon>
    </lineage>
</organism>
<name>A0ABS5HN20_9RHOB</name>
<evidence type="ECO:0000313" key="6">
    <source>
        <dbReference type="Proteomes" id="UP001195941"/>
    </source>
</evidence>
<dbReference type="InterPro" id="IPR050810">
    <property type="entry name" value="Bact_Secretion_Sys_Channel"/>
</dbReference>
<dbReference type="RefSeq" id="WP_212699884.1">
    <property type="nucleotide sequence ID" value="NZ_JADMKU010000003.1"/>
</dbReference>
<evidence type="ECO:0000259" key="3">
    <source>
        <dbReference type="Pfam" id="PF00263"/>
    </source>
</evidence>
<dbReference type="Proteomes" id="UP001195941">
    <property type="component" value="Unassembled WGS sequence"/>
</dbReference>
<feature type="chain" id="PRO_5047015898" evidence="2">
    <location>
        <begin position="34"/>
        <end position="477"/>
    </location>
</feature>
<proteinExistence type="inferred from homology"/>
<keyword evidence="2" id="KW-0732">Signal</keyword>
<feature type="domain" description="Pilus formation protein N-terminal" evidence="4">
    <location>
        <begin position="47"/>
        <end position="114"/>
    </location>
</feature>
<dbReference type="PRINTS" id="PR00811">
    <property type="entry name" value="BCTERIALGSPD"/>
</dbReference>
<accession>A0ABS5HN20</accession>
<evidence type="ECO:0000256" key="1">
    <source>
        <dbReference type="RuleBase" id="RU004003"/>
    </source>
</evidence>
<sequence length="477" mass="51487">MNKFIHKMKASGGFAVLGLLSLIAVALAVPASAQTRDIMIDDGVVSKIEIAPSTTLTVRTNKPYADILIGDTGIIDAFPLTDSSLYIQARQNGLTNVTLYDSDKKLLEVVSVLVRTDFTELERAIARAVPSAQVDVLNVNNRIRISGKVKDNVDERRVMDIASQFSSDPVINAMQVKSAQQVELDVRILEVERNSGRNLGVDLTGTRTSNGEQVFNTNGAQFSATTATPFGSVVGELLEVSGVQIDVVINALESKGLARRLANPKLVTTSGIEANFVVGGEVPIPEATINENGTAISGTDYREYGVRLNFLPQVLDGELISLRISPEVSDIDPSVSVNGQPAFISRKAETTVSLRNGQSFAIAGLLQANNARTTDQVPWLGQVPILGALFSSRGFQKRETDLVILVTPRLVQPSGPNKPLASPLDDARSSNDVELFLLGMLEVNRDLLRRFRDGHGVAGPYGHMIDLEFEDAVIKKK</sequence>
<feature type="signal peptide" evidence="2">
    <location>
        <begin position="1"/>
        <end position="33"/>
    </location>
</feature>
<dbReference type="Pfam" id="PF00263">
    <property type="entry name" value="Secretin"/>
    <property type="match status" value="1"/>
</dbReference>
<reference evidence="5 6" key="1">
    <citation type="journal article" date="2021" name="Arch. Microbiol.">
        <title>Thalassobius aquimarinus sp. nov., isolated from the Sea of Japan seashore.</title>
        <authorList>
            <person name="Kurilenko V.V."/>
            <person name="Romanenko L.A."/>
            <person name="Chernysheva N.Y."/>
            <person name="Velansky P.V."/>
            <person name="Tekutyeva L.A."/>
            <person name="Isaeva M.P."/>
            <person name="Mikhailov V.V."/>
        </authorList>
    </citation>
    <scope>NUCLEOTIDE SEQUENCE [LARGE SCALE GENOMIC DNA]</scope>
    <source>
        <strain evidence="5 6">KMM 8518</strain>
    </source>
</reference>
<keyword evidence="6" id="KW-1185">Reference proteome</keyword>
<dbReference type="InterPro" id="IPR001775">
    <property type="entry name" value="GspD/PilQ"/>
</dbReference>
<feature type="domain" description="Type II/III secretion system secretin-like" evidence="3">
    <location>
        <begin position="251"/>
        <end position="411"/>
    </location>
</feature>
<evidence type="ECO:0000259" key="4">
    <source>
        <dbReference type="Pfam" id="PF13629"/>
    </source>
</evidence>